<dbReference type="InterPro" id="IPR002869">
    <property type="entry name" value="Pyrv_flavodox_OxRed_cen"/>
</dbReference>
<dbReference type="Pfam" id="PF20169">
    <property type="entry name" value="DUF6537"/>
    <property type="match status" value="1"/>
</dbReference>
<dbReference type="AlphaFoldDB" id="A0A2U2CAM2"/>
<evidence type="ECO:0000259" key="3">
    <source>
        <dbReference type="Pfam" id="PF20169"/>
    </source>
</evidence>
<evidence type="ECO:0000313" key="5">
    <source>
        <dbReference type="Proteomes" id="UP000244940"/>
    </source>
</evidence>
<protein>
    <submittedName>
        <fullName evidence="4">Uncharacterized protein</fullName>
    </submittedName>
</protein>
<dbReference type="InterPro" id="IPR052198">
    <property type="entry name" value="IorB_Oxidoreductase"/>
</dbReference>
<dbReference type="GeneID" id="94364986"/>
<name>A0A2U2CAM2_9RHOB</name>
<organism evidence="4 5">
    <name type="scientific">Pararhodobacter marinus</name>
    <dbReference type="NCBI Taxonomy" id="2184063"/>
    <lineage>
        <taxon>Bacteria</taxon>
        <taxon>Pseudomonadati</taxon>
        <taxon>Pseudomonadota</taxon>
        <taxon>Alphaproteobacteria</taxon>
        <taxon>Rhodobacterales</taxon>
        <taxon>Paracoccaceae</taxon>
        <taxon>Pararhodobacter</taxon>
    </lineage>
</organism>
<reference evidence="4 5" key="1">
    <citation type="submission" date="2018-05" db="EMBL/GenBank/DDBJ databases">
        <title>Pararhodobacter marina sp. nov., isolated from deep-sea water of the Indian Ocean.</title>
        <authorList>
            <person name="Lai Q.Sr."/>
            <person name="Liu X."/>
            <person name="Shao Z."/>
        </authorList>
    </citation>
    <scope>NUCLEOTIDE SEQUENCE [LARGE SCALE GENOMIC DNA]</scope>
    <source>
        <strain evidence="4 5">CIC4N-9</strain>
    </source>
</reference>
<dbReference type="RefSeq" id="WP_109532958.1">
    <property type="nucleotide sequence ID" value="NZ_QEYD01000005.1"/>
</dbReference>
<gene>
    <name evidence="4" type="ORF">C4N9_08790</name>
</gene>
<dbReference type="PROSITE" id="PS51257">
    <property type="entry name" value="PROKAR_LIPOPROTEIN"/>
    <property type="match status" value="1"/>
</dbReference>
<keyword evidence="1" id="KW-0560">Oxidoreductase</keyword>
<dbReference type="OrthoDB" id="1490270at2"/>
<dbReference type="InterPro" id="IPR046667">
    <property type="entry name" value="DUF6537"/>
</dbReference>
<feature type="domain" description="DUF6537" evidence="3">
    <location>
        <begin position="259"/>
        <end position="474"/>
    </location>
</feature>
<dbReference type="Pfam" id="PF01558">
    <property type="entry name" value="POR"/>
    <property type="match status" value="1"/>
</dbReference>
<dbReference type="SUPFAM" id="SSF53323">
    <property type="entry name" value="Pyruvate-ferredoxin oxidoreductase, PFOR, domain III"/>
    <property type="match status" value="1"/>
</dbReference>
<dbReference type="InterPro" id="IPR019752">
    <property type="entry name" value="Pyrv/ketoisovalerate_OxRed_cat"/>
</dbReference>
<dbReference type="Gene3D" id="3.40.920.10">
    <property type="entry name" value="Pyruvate-ferredoxin oxidoreductase, PFOR, domain III"/>
    <property type="match status" value="1"/>
</dbReference>
<feature type="domain" description="Pyruvate/ketoisovalerate oxidoreductase catalytic" evidence="2">
    <location>
        <begin position="27"/>
        <end position="213"/>
    </location>
</feature>
<dbReference type="NCBIfam" id="NF006179">
    <property type="entry name" value="PRK08312.1"/>
    <property type="match status" value="1"/>
</dbReference>
<accession>A0A2U2CAM2</accession>
<evidence type="ECO:0000259" key="2">
    <source>
        <dbReference type="Pfam" id="PF01558"/>
    </source>
</evidence>
<comment type="caution">
    <text evidence="4">The sequence shown here is derived from an EMBL/GenBank/DDBJ whole genome shotgun (WGS) entry which is preliminary data.</text>
</comment>
<dbReference type="Proteomes" id="UP000244940">
    <property type="component" value="Unassembled WGS sequence"/>
</dbReference>
<dbReference type="GO" id="GO:0016903">
    <property type="term" value="F:oxidoreductase activity, acting on the aldehyde or oxo group of donors"/>
    <property type="evidence" value="ECO:0007669"/>
    <property type="project" value="InterPro"/>
</dbReference>
<dbReference type="PANTHER" id="PTHR43854:SF1">
    <property type="entry name" value="INDOLEPYRUVATE OXIDOREDUCTASE SUBUNIT IORB"/>
    <property type="match status" value="1"/>
</dbReference>
<dbReference type="EMBL" id="QEYD01000005">
    <property type="protein sequence ID" value="PWE28909.1"/>
    <property type="molecule type" value="Genomic_DNA"/>
</dbReference>
<evidence type="ECO:0000313" key="4">
    <source>
        <dbReference type="EMBL" id="PWE28909.1"/>
    </source>
</evidence>
<evidence type="ECO:0000256" key="1">
    <source>
        <dbReference type="ARBA" id="ARBA00023002"/>
    </source>
</evidence>
<sequence>MSEHPRDFTPARSDDDGLITLAILAVGGQGCGQLTDWIVAIAEANGYRAQSSSVPGVAQRTGATIYYIEMAPDTGAEPVFSLMPAPGEVDIVVAGEIMEAGRGVERGFVTPLRTTLVTSTHRVLTLSEKLVPGDGRADSAVVLAALEQAASHLVAMDMERVAADHDSHITNCLLGALAGSGALPFERAAFEAAIRASGRGVEAALRAFSDAYERAQSGIGTEAPAVTETPEPDVAGPERLRAEWAALEARLDALPDPARAMAGAGLRKVVDYQDLRYGALYADCVLRGAEADRAAGGEARGWAYSTALAKHLANALCYDDIIRVADLKTRGARFARVRDHAKAGGEAVLAVTEYMHPRAEEICGLLPARLGRRIEASPRLFGMLDRMVNRGRRLRSGRLPAFVLLYGLGGLRRVRRKLWRDRVESAHREAWLALAEARLPRDYAMAVATLDARRLIKGYSDTHGRGLSKFDVVLDGLALVEGRADAADWARRLMESALTSPDLSAVEGTLATIRSFAGEKETA</sequence>
<keyword evidence="5" id="KW-1185">Reference proteome</keyword>
<dbReference type="PANTHER" id="PTHR43854">
    <property type="entry name" value="INDOLEPYRUVATE OXIDOREDUCTASE SUBUNIT IORB"/>
    <property type="match status" value="1"/>
</dbReference>
<proteinExistence type="predicted"/>